<organism evidence="7 8">
    <name type="scientific">Clostridium thailandense</name>
    <dbReference type="NCBI Taxonomy" id="2794346"/>
    <lineage>
        <taxon>Bacteria</taxon>
        <taxon>Bacillati</taxon>
        <taxon>Bacillota</taxon>
        <taxon>Clostridia</taxon>
        <taxon>Eubacteriales</taxon>
        <taxon>Clostridiaceae</taxon>
        <taxon>Clostridium</taxon>
    </lineage>
</organism>
<evidence type="ECO:0000256" key="6">
    <source>
        <dbReference type="SAM" id="Phobius"/>
    </source>
</evidence>
<proteinExistence type="inferred from homology"/>
<keyword evidence="8" id="KW-1185">Reference proteome</keyword>
<dbReference type="GO" id="GO:0016020">
    <property type="term" value="C:membrane"/>
    <property type="evidence" value="ECO:0007669"/>
    <property type="project" value="UniProtKB-SubCell"/>
</dbReference>
<dbReference type="EMBL" id="JAEEGC010000138">
    <property type="protein sequence ID" value="MBV7275893.1"/>
    <property type="molecule type" value="Genomic_DNA"/>
</dbReference>
<keyword evidence="4 6" id="KW-1133">Transmembrane helix</keyword>
<evidence type="ECO:0000313" key="8">
    <source>
        <dbReference type="Proteomes" id="UP000694308"/>
    </source>
</evidence>
<name>A0A949U3R7_9CLOT</name>
<reference evidence="7" key="1">
    <citation type="submission" date="2020-12" db="EMBL/GenBank/DDBJ databases">
        <title>Clostridium thailandense sp. nov., a novel acetogenic bacterium isolated from peat land soil in Thailand.</title>
        <authorList>
            <person name="Chaikitkaew S."/>
            <person name="Birkeland N.K."/>
        </authorList>
    </citation>
    <scope>NUCLEOTIDE SEQUENCE</scope>
    <source>
        <strain evidence="7">PL3</strain>
    </source>
</reference>
<evidence type="ECO:0000256" key="4">
    <source>
        <dbReference type="ARBA" id="ARBA00022989"/>
    </source>
</evidence>
<keyword evidence="3 6" id="KW-0812">Transmembrane</keyword>
<dbReference type="Pfam" id="PF00939">
    <property type="entry name" value="Na_sulph_symp"/>
    <property type="match status" value="1"/>
</dbReference>
<feature type="transmembrane region" description="Helical" evidence="6">
    <location>
        <begin position="44"/>
        <end position="63"/>
    </location>
</feature>
<dbReference type="RefSeq" id="WP_218322942.1">
    <property type="nucleotide sequence ID" value="NZ_JAEEGC010000138.1"/>
</dbReference>
<feature type="transmembrane region" description="Helical" evidence="6">
    <location>
        <begin position="136"/>
        <end position="154"/>
    </location>
</feature>
<comment type="similarity">
    <text evidence="2">Belongs to the SLC13A/DASS transporter (TC 2.A.47) family. DIT1 subfamily.</text>
</comment>
<feature type="transmembrane region" description="Helical" evidence="6">
    <location>
        <begin position="196"/>
        <end position="223"/>
    </location>
</feature>
<accession>A0A949U3R7</accession>
<evidence type="ECO:0000256" key="1">
    <source>
        <dbReference type="ARBA" id="ARBA00004141"/>
    </source>
</evidence>
<gene>
    <name evidence="7" type="ORF">I6U48_23645</name>
</gene>
<feature type="transmembrane region" description="Helical" evidence="6">
    <location>
        <begin position="289"/>
        <end position="309"/>
    </location>
</feature>
<dbReference type="InterPro" id="IPR030676">
    <property type="entry name" value="CitT-rel"/>
</dbReference>
<dbReference type="InterPro" id="IPR001898">
    <property type="entry name" value="SLC13A/DASS"/>
</dbReference>
<feature type="transmembrane region" description="Helical" evidence="6">
    <location>
        <begin position="70"/>
        <end position="87"/>
    </location>
</feature>
<feature type="transmembrane region" description="Helical" evidence="6">
    <location>
        <begin position="93"/>
        <end position="115"/>
    </location>
</feature>
<feature type="transmembrane region" description="Helical" evidence="6">
    <location>
        <begin position="7"/>
        <end position="24"/>
    </location>
</feature>
<dbReference type="PANTHER" id="PTHR42826">
    <property type="entry name" value="DICARBOXYLATE TRANSPORTER 2.1, CHLOROPLASTIC"/>
    <property type="match status" value="1"/>
</dbReference>
<comment type="caution">
    <text evidence="7">The sequence shown here is derived from an EMBL/GenBank/DDBJ whole genome shotgun (WGS) entry which is preliminary data.</text>
</comment>
<dbReference type="AlphaFoldDB" id="A0A949U3R7"/>
<comment type="subcellular location">
    <subcellularLocation>
        <location evidence="1">Membrane</location>
        <topology evidence="1">Multi-pass membrane protein</topology>
    </subcellularLocation>
</comment>
<sequence>MDKKTLLRLLPVIFLGIIVWIIPTPQGLIDITLSSKLAKNPAEAVKFAANTWHMFGIYAAILCGLIVKPFAEPIIVMIILAVASLFMDPTKVYAGYGSPSVVFLLSVVLACGAFTKTGLGKRIAFVLLEKLGKTKFGRTSIGLAYILLICDLILSPATGSNTSRSAIVFPIFKGVCESLGSTPTENPKKLGAYLELTYHMISMGTAVLFLTGMASNAVIASTIQSSGGAVLSWMFWFKAAIVPGAIVLFIIPLVMYKLYKPEIKELGDIDHLIVKAKSEMGPMKSKEKILLGIFIFSILGWMFGPQIVIGPIKGVDMRVVAFLFIGLELLFGIMTWDDLLKEKMAWSMYMWYGGFFGSAAILANGKFYPFLASLLKKYLNLAHVNGWLVILILLLMAFAVKYFFVSNSAYIGAIYPIILTLALTTQANITVLSLLLAFFGGYSCWLTNYGNGASIYIYSQGYVDQKDWYRVGTIMVGIVMLVYVIVALPYWKIIGIY</sequence>
<feature type="transmembrane region" description="Helical" evidence="6">
    <location>
        <begin position="387"/>
        <end position="405"/>
    </location>
</feature>
<feature type="transmembrane region" description="Helical" evidence="6">
    <location>
        <begin position="235"/>
        <end position="256"/>
    </location>
</feature>
<dbReference type="NCBIfam" id="TIGR00785">
    <property type="entry name" value="dass"/>
    <property type="match status" value="1"/>
</dbReference>
<feature type="transmembrane region" description="Helical" evidence="6">
    <location>
        <begin position="348"/>
        <end position="367"/>
    </location>
</feature>
<dbReference type="GO" id="GO:0022857">
    <property type="term" value="F:transmembrane transporter activity"/>
    <property type="evidence" value="ECO:0007669"/>
    <property type="project" value="InterPro"/>
</dbReference>
<protein>
    <submittedName>
        <fullName evidence="7">DASS family sodium-coupled anion symporter</fullName>
    </submittedName>
</protein>
<dbReference type="Proteomes" id="UP000694308">
    <property type="component" value="Unassembled WGS sequence"/>
</dbReference>
<feature type="transmembrane region" description="Helical" evidence="6">
    <location>
        <begin position="315"/>
        <end position="336"/>
    </location>
</feature>
<feature type="transmembrane region" description="Helical" evidence="6">
    <location>
        <begin position="468"/>
        <end position="491"/>
    </location>
</feature>
<evidence type="ECO:0000256" key="5">
    <source>
        <dbReference type="ARBA" id="ARBA00023136"/>
    </source>
</evidence>
<evidence type="ECO:0000313" key="7">
    <source>
        <dbReference type="EMBL" id="MBV7275893.1"/>
    </source>
</evidence>
<evidence type="ECO:0000256" key="2">
    <source>
        <dbReference type="ARBA" id="ARBA00007349"/>
    </source>
</evidence>
<keyword evidence="5 6" id="KW-0472">Membrane</keyword>
<evidence type="ECO:0000256" key="3">
    <source>
        <dbReference type="ARBA" id="ARBA00022692"/>
    </source>
</evidence>